<dbReference type="PROSITE" id="PS50088">
    <property type="entry name" value="ANK_REPEAT"/>
    <property type="match status" value="10"/>
</dbReference>
<feature type="repeat" description="ANK" evidence="3">
    <location>
        <begin position="472"/>
        <end position="504"/>
    </location>
</feature>
<feature type="repeat" description="ANK" evidence="3">
    <location>
        <begin position="411"/>
        <end position="439"/>
    </location>
</feature>
<keyword evidence="2 3" id="KW-0040">ANK repeat</keyword>
<protein>
    <submittedName>
        <fullName evidence="6">Ankyrin repeat domain-containing protein</fullName>
    </submittedName>
</protein>
<accession>A0A8H7CRE9</accession>
<feature type="repeat" description="ANK" evidence="3">
    <location>
        <begin position="276"/>
        <end position="308"/>
    </location>
</feature>
<proteinExistence type="predicted"/>
<feature type="repeat" description="ANK" evidence="3">
    <location>
        <begin position="342"/>
        <end position="374"/>
    </location>
</feature>
<dbReference type="SMART" id="SM00248">
    <property type="entry name" value="ANK"/>
    <property type="match status" value="15"/>
</dbReference>
<dbReference type="OrthoDB" id="194358at2759"/>
<dbReference type="SUPFAM" id="SSF48403">
    <property type="entry name" value="Ankyrin repeat"/>
    <property type="match status" value="2"/>
</dbReference>
<evidence type="ECO:0000313" key="7">
    <source>
        <dbReference type="Proteomes" id="UP000620124"/>
    </source>
</evidence>
<comment type="caution">
    <text evidence="6">The sequence shown here is derived from an EMBL/GenBank/DDBJ whole genome shotgun (WGS) entry which is preliminary data.</text>
</comment>
<evidence type="ECO:0000313" key="6">
    <source>
        <dbReference type="EMBL" id="KAF7344743.1"/>
    </source>
</evidence>
<dbReference type="Pfam" id="PF00023">
    <property type="entry name" value="Ank"/>
    <property type="match status" value="1"/>
</dbReference>
<keyword evidence="7" id="KW-1185">Reference proteome</keyword>
<dbReference type="EMBL" id="JACAZI010000014">
    <property type="protein sequence ID" value="KAF7344743.1"/>
    <property type="molecule type" value="Genomic_DNA"/>
</dbReference>
<name>A0A8H7CRE9_9AGAR</name>
<dbReference type="Pfam" id="PF12796">
    <property type="entry name" value="Ank_2"/>
    <property type="match status" value="6"/>
</dbReference>
<dbReference type="PANTHER" id="PTHR24198:SF165">
    <property type="entry name" value="ANKYRIN REPEAT-CONTAINING PROTEIN-RELATED"/>
    <property type="match status" value="1"/>
</dbReference>
<dbReference type="InterPro" id="IPR054471">
    <property type="entry name" value="GPIID_WHD"/>
</dbReference>
<gene>
    <name evidence="6" type="ORF">MVEN_01635000</name>
</gene>
<dbReference type="Pfam" id="PF22939">
    <property type="entry name" value="WHD_GPIID"/>
    <property type="match status" value="1"/>
</dbReference>
<feature type="repeat" description="ANK" evidence="3">
    <location>
        <begin position="570"/>
        <end position="602"/>
    </location>
</feature>
<feature type="repeat" description="ANK" evidence="3">
    <location>
        <begin position="537"/>
        <end position="569"/>
    </location>
</feature>
<feature type="repeat" description="ANK" evidence="3">
    <location>
        <begin position="309"/>
        <end position="341"/>
    </location>
</feature>
<dbReference type="Gene3D" id="1.25.40.20">
    <property type="entry name" value="Ankyrin repeat-containing domain"/>
    <property type="match status" value="4"/>
</dbReference>
<feature type="domain" description="GPI inositol-deacylase winged helix" evidence="5">
    <location>
        <begin position="8"/>
        <end position="87"/>
    </location>
</feature>
<evidence type="ECO:0000256" key="3">
    <source>
        <dbReference type="PROSITE-ProRule" id="PRU00023"/>
    </source>
</evidence>
<dbReference type="InterPro" id="IPR002110">
    <property type="entry name" value="Ankyrin_rpt"/>
</dbReference>
<evidence type="ECO:0000259" key="5">
    <source>
        <dbReference type="Pfam" id="PF22939"/>
    </source>
</evidence>
<feature type="repeat" description="ANK" evidence="3">
    <location>
        <begin position="600"/>
        <end position="632"/>
    </location>
</feature>
<evidence type="ECO:0000256" key="1">
    <source>
        <dbReference type="ARBA" id="ARBA00022737"/>
    </source>
</evidence>
<dbReference type="PROSITE" id="PS50297">
    <property type="entry name" value="ANK_REP_REGION"/>
    <property type="match status" value="7"/>
</dbReference>
<feature type="repeat" description="ANK" evidence="3">
    <location>
        <begin position="243"/>
        <end position="275"/>
    </location>
</feature>
<dbReference type="InterPro" id="IPR036770">
    <property type="entry name" value="Ankyrin_rpt-contain_sf"/>
</dbReference>
<evidence type="ECO:0000256" key="4">
    <source>
        <dbReference type="SAM" id="MobiDB-lite"/>
    </source>
</evidence>
<evidence type="ECO:0000256" key="2">
    <source>
        <dbReference type="ARBA" id="ARBA00023043"/>
    </source>
</evidence>
<dbReference type="Proteomes" id="UP000620124">
    <property type="component" value="Unassembled WGS sequence"/>
</dbReference>
<dbReference type="PANTHER" id="PTHR24198">
    <property type="entry name" value="ANKYRIN REPEAT AND PROTEIN KINASE DOMAIN-CONTAINING PROTEIN"/>
    <property type="match status" value="1"/>
</dbReference>
<dbReference type="AlphaFoldDB" id="A0A8H7CRE9"/>
<sequence length="694" mass="75303">MQRIEAQTEEDRKTARSALTWVANAKRPLTISEITVALSIEPGARQLDEDNILDIDIILVVCAGLVIVDEQRSVVRLVHYTAQEYFDNIQAERFPDAQTDITRTLLTLLAFDGFPDPSWHSRNPPPLIAYSEYCLVHAAGQPEGPLRDMIVEFLGHAHRWKGTMLQSWRTSPWNSTNWPSTPSALWLAAAANLLSTARFLLEAAPMNKRPDGSGIVVASYYGHLEMVQLLAHTGAEVNTPIREHGTPLAVAIEAGHDTIVRLLLENGADPNARSGRYSFALHAALAEKQEKIAQLLIDNGADVNLQDERGGTGLTMALWYSMENIVIQLLERGADVNACGGQYGFALHTALANKHEKIARLLVENGADVDLQGELGGALTMASWYGMENIVVLLLERGADINVRGGLYGFALHTALASGHEEISRTLIDNGADVNLQARHGGAVTTASWYGMEKTVLLLLERGVAVNARGGRCEFALHAALTNGHIKIARILIENGANVNLLGLFGTALTFASRHGIKSIALLLLERGADVNACGGEHGCALYTALAQKQEKIAQLLIENGADVNALYENLYCPLELAADWGNEDLVRRLINKGADPNAHDGVALLRASRDGHENIVQFLLDNGADVNLQNKKYGCALLAAFDGGHRAIVQLLLKHGAKVNWPDMTGDSSESEQRECESTDEEESTGAGYCTVL</sequence>
<feature type="repeat" description="ANK" evidence="3">
    <location>
        <begin position="378"/>
        <end position="406"/>
    </location>
</feature>
<feature type="region of interest" description="Disordered" evidence="4">
    <location>
        <begin position="663"/>
        <end position="694"/>
    </location>
</feature>
<organism evidence="6 7">
    <name type="scientific">Mycena venus</name>
    <dbReference type="NCBI Taxonomy" id="2733690"/>
    <lineage>
        <taxon>Eukaryota</taxon>
        <taxon>Fungi</taxon>
        <taxon>Dikarya</taxon>
        <taxon>Basidiomycota</taxon>
        <taxon>Agaricomycotina</taxon>
        <taxon>Agaricomycetes</taxon>
        <taxon>Agaricomycetidae</taxon>
        <taxon>Agaricales</taxon>
        <taxon>Marasmiineae</taxon>
        <taxon>Mycenaceae</taxon>
        <taxon>Mycena</taxon>
    </lineage>
</organism>
<reference evidence="6" key="1">
    <citation type="submission" date="2020-05" db="EMBL/GenBank/DDBJ databases">
        <title>Mycena genomes resolve the evolution of fungal bioluminescence.</title>
        <authorList>
            <person name="Tsai I.J."/>
        </authorList>
    </citation>
    <scope>NUCLEOTIDE SEQUENCE</scope>
    <source>
        <strain evidence="6">CCC161011</strain>
    </source>
</reference>
<keyword evidence="1" id="KW-0677">Repeat</keyword>